<gene>
    <name evidence="2" type="ORF">A7A78_12045</name>
</gene>
<dbReference type="OrthoDB" id="1525222at2"/>
<dbReference type="AlphaFoldDB" id="A0A1A9LDC9"/>
<dbReference type="Pfam" id="PF14129">
    <property type="entry name" value="DUF4296"/>
    <property type="match status" value="1"/>
</dbReference>
<evidence type="ECO:0000259" key="1">
    <source>
        <dbReference type="Pfam" id="PF14129"/>
    </source>
</evidence>
<reference evidence="2 3" key="1">
    <citation type="submission" date="2016-05" db="EMBL/GenBank/DDBJ databases">
        <title>Genome sequencing of Vitellibacter soesokkakensis RSSK-12.</title>
        <authorList>
            <person name="Thevarajoo S."/>
            <person name="Selvaratnam C."/>
            <person name="Goh K.M."/>
            <person name="Chan K.-G."/>
            <person name="Chong C.S."/>
        </authorList>
    </citation>
    <scope>NUCLEOTIDE SEQUENCE [LARGE SCALE GENOMIC DNA]</scope>
    <source>
        <strain evidence="2 3">RSSK-12</strain>
    </source>
</reference>
<dbReference type="STRING" id="1385699.A7A78_12045"/>
<name>A0A1A9LDC9_9FLAO</name>
<accession>A0A1A9LDC9</accession>
<dbReference type="InterPro" id="IPR025381">
    <property type="entry name" value="DUF4296"/>
</dbReference>
<protein>
    <recommendedName>
        <fullName evidence="1">DUF4296 domain-containing protein</fullName>
    </recommendedName>
</protein>
<organism evidence="2 3">
    <name type="scientific">Aequorivita soesokkakensis</name>
    <dbReference type="NCBI Taxonomy" id="1385699"/>
    <lineage>
        <taxon>Bacteria</taxon>
        <taxon>Pseudomonadati</taxon>
        <taxon>Bacteroidota</taxon>
        <taxon>Flavobacteriia</taxon>
        <taxon>Flavobacteriales</taxon>
        <taxon>Flavobacteriaceae</taxon>
        <taxon>Aequorivita</taxon>
    </lineage>
</organism>
<keyword evidence="3" id="KW-1185">Reference proteome</keyword>
<sequence>MKHWAIILVFVFGFFGCQEVKQPEKPENLIPKDKMVDMLTEAYLANAARSVDNKSIVSKGIRMDSLVYKNFGVDSLQFAQSNEFYAADVNVYMEIFKKVEARLARMQKKMDSLREIEKSRKDSIGKKNDAIKLNAEPAKDSLI</sequence>
<dbReference type="PROSITE" id="PS51257">
    <property type="entry name" value="PROKAR_LIPOPROTEIN"/>
    <property type="match status" value="1"/>
</dbReference>
<proteinExistence type="predicted"/>
<comment type="caution">
    <text evidence="2">The sequence shown here is derived from an EMBL/GenBank/DDBJ whole genome shotgun (WGS) entry which is preliminary data.</text>
</comment>
<evidence type="ECO:0000313" key="3">
    <source>
        <dbReference type="Proteomes" id="UP000077552"/>
    </source>
</evidence>
<dbReference type="Proteomes" id="UP000077552">
    <property type="component" value="Unassembled WGS sequence"/>
</dbReference>
<dbReference type="RefSeq" id="WP_068761839.1">
    <property type="nucleotide sequence ID" value="NZ_LXIE01000013.1"/>
</dbReference>
<feature type="domain" description="DUF4296" evidence="1">
    <location>
        <begin position="26"/>
        <end position="108"/>
    </location>
</feature>
<evidence type="ECO:0000313" key="2">
    <source>
        <dbReference type="EMBL" id="OAD91379.1"/>
    </source>
</evidence>
<dbReference type="EMBL" id="LXIE01000013">
    <property type="protein sequence ID" value="OAD91379.1"/>
    <property type="molecule type" value="Genomic_DNA"/>
</dbReference>